<feature type="transmembrane region" description="Helical" evidence="1">
    <location>
        <begin position="75"/>
        <end position="99"/>
    </location>
</feature>
<sequence length="154" mass="17303">MNKPVTYTYITVLINVLFAMLLFFSMSGGTINPIKEFFDYIIYFYLNFTAALVALFVSSYYAGKKMGKLICEKKWNSILVGMIGLMVILICGVLGGATVGFLEEGIMRGHNVSDSIVDYYFKPLFWILIFGFIPTFISGAFLGKKIKKTCCKTI</sequence>
<feature type="transmembrane region" description="Helical" evidence="1">
    <location>
        <begin position="40"/>
        <end position="63"/>
    </location>
</feature>
<proteinExistence type="predicted"/>
<feature type="transmembrane region" description="Helical" evidence="1">
    <location>
        <begin position="7"/>
        <end position="28"/>
    </location>
</feature>
<reference evidence="3" key="1">
    <citation type="submission" date="2016-11" db="EMBL/GenBank/DDBJ databases">
        <authorList>
            <person name="Varghese N."/>
            <person name="Submissions S."/>
        </authorList>
    </citation>
    <scope>NUCLEOTIDE SEQUENCE [LARGE SCALE GENOMIC DNA]</scope>
    <source>
        <strain evidence="3">DSM 24786</strain>
    </source>
</reference>
<dbReference type="Proteomes" id="UP000183257">
    <property type="component" value="Unassembled WGS sequence"/>
</dbReference>
<keyword evidence="1" id="KW-0472">Membrane</keyword>
<accession>A0A1K1MKD9</accession>
<evidence type="ECO:0000313" key="2">
    <source>
        <dbReference type="EMBL" id="SFW23616.1"/>
    </source>
</evidence>
<keyword evidence="3" id="KW-1185">Reference proteome</keyword>
<gene>
    <name evidence="2" type="ORF">SAMN05660313_00678</name>
</gene>
<protein>
    <submittedName>
        <fullName evidence="2">Uncharacterized protein</fullName>
    </submittedName>
</protein>
<evidence type="ECO:0000256" key="1">
    <source>
        <dbReference type="SAM" id="Phobius"/>
    </source>
</evidence>
<organism evidence="2 3">
    <name type="scientific">Cellulophaga fucicola</name>
    <dbReference type="NCBI Taxonomy" id="76595"/>
    <lineage>
        <taxon>Bacteria</taxon>
        <taxon>Pseudomonadati</taxon>
        <taxon>Bacteroidota</taxon>
        <taxon>Flavobacteriia</taxon>
        <taxon>Flavobacteriales</taxon>
        <taxon>Flavobacteriaceae</taxon>
        <taxon>Cellulophaga</taxon>
    </lineage>
</organism>
<feature type="transmembrane region" description="Helical" evidence="1">
    <location>
        <begin position="119"/>
        <end position="142"/>
    </location>
</feature>
<evidence type="ECO:0000313" key="3">
    <source>
        <dbReference type="Proteomes" id="UP000183257"/>
    </source>
</evidence>
<keyword evidence="1" id="KW-1133">Transmembrane helix</keyword>
<dbReference type="OrthoDB" id="1377485at2"/>
<dbReference type="AlphaFoldDB" id="A0A1K1MKD9"/>
<name>A0A1K1MKD9_9FLAO</name>
<keyword evidence="1" id="KW-0812">Transmembrane</keyword>
<dbReference type="STRING" id="76595.SAMN05660313_00678"/>
<dbReference type="RefSeq" id="WP_139254265.1">
    <property type="nucleotide sequence ID" value="NZ_FPIY01000001.1"/>
</dbReference>
<dbReference type="EMBL" id="FPIY01000001">
    <property type="protein sequence ID" value="SFW23616.1"/>
    <property type="molecule type" value="Genomic_DNA"/>
</dbReference>